<gene>
    <name evidence="2" type="ORF">Srubr_62900</name>
</gene>
<feature type="compositionally biased region" description="Basic residues" evidence="1">
    <location>
        <begin position="135"/>
        <end position="144"/>
    </location>
</feature>
<name>A0ABQ3RKR4_STRRR</name>
<feature type="region of interest" description="Disordered" evidence="1">
    <location>
        <begin position="1"/>
        <end position="22"/>
    </location>
</feature>
<comment type="caution">
    <text evidence="2">The sequence shown here is derived from an EMBL/GenBank/DDBJ whole genome shotgun (WGS) entry which is preliminary data.</text>
</comment>
<dbReference type="EMBL" id="BNEA01000015">
    <property type="protein sequence ID" value="GHI56444.1"/>
    <property type="molecule type" value="Genomic_DNA"/>
</dbReference>
<protein>
    <submittedName>
        <fullName evidence="2">Uncharacterized protein</fullName>
    </submittedName>
</protein>
<feature type="region of interest" description="Disordered" evidence="1">
    <location>
        <begin position="105"/>
        <end position="144"/>
    </location>
</feature>
<keyword evidence="3" id="KW-1185">Reference proteome</keyword>
<evidence type="ECO:0000313" key="3">
    <source>
        <dbReference type="Proteomes" id="UP000646738"/>
    </source>
</evidence>
<dbReference type="Proteomes" id="UP000646738">
    <property type="component" value="Unassembled WGS sequence"/>
</dbReference>
<sequence length="144" mass="15445">MTAGGRGRSRRSRSWAAVHDDEPLGECAGRQALAAQVPGDVLQGGARARPRSDDQVGRPAEARVGPGEDRVLGRLRQVVQEFRRLQRAGLQCAPVDLAVSALGAVRGPKPFPGSQSAVARPWRGGVSRSRCCPPIRRRHGGTRR</sequence>
<proteinExistence type="predicted"/>
<evidence type="ECO:0000256" key="1">
    <source>
        <dbReference type="SAM" id="MobiDB-lite"/>
    </source>
</evidence>
<feature type="region of interest" description="Disordered" evidence="1">
    <location>
        <begin position="38"/>
        <end position="65"/>
    </location>
</feature>
<evidence type="ECO:0000313" key="2">
    <source>
        <dbReference type="EMBL" id="GHI56444.1"/>
    </source>
</evidence>
<accession>A0ABQ3RKR4</accession>
<organism evidence="2 3">
    <name type="scientific">Streptomyces rubradiris</name>
    <name type="common">Streptomyces achromogenes subsp. rubradiris</name>
    <dbReference type="NCBI Taxonomy" id="285531"/>
    <lineage>
        <taxon>Bacteria</taxon>
        <taxon>Bacillati</taxon>
        <taxon>Actinomycetota</taxon>
        <taxon>Actinomycetes</taxon>
        <taxon>Kitasatosporales</taxon>
        <taxon>Streptomycetaceae</taxon>
        <taxon>Streptomyces</taxon>
    </lineage>
</organism>
<reference evidence="3" key="1">
    <citation type="submission" date="2023-07" db="EMBL/GenBank/DDBJ databases">
        <title>Whole genome shotgun sequence of Streptomyces achromogenes subsp. rubradiris NBRC 14000.</title>
        <authorList>
            <person name="Komaki H."/>
            <person name="Tamura T."/>
        </authorList>
    </citation>
    <scope>NUCLEOTIDE SEQUENCE [LARGE SCALE GENOMIC DNA]</scope>
    <source>
        <strain evidence="3">NBRC 14000</strain>
    </source>
</reference>